<dbReference type="AlphaFoldDB" id="A0A8H6YLL9"/>
<dbReference type="OrthoDB" id="7774636at2759"/>
<dbReference type="PANTHER" id="PTHR19818">
    <property type="entry name" value="ZINC FINGER PROTEIN ZIC AND GLI"/>
    <property type="match status" value="1"/>
</dbReference>
<dbReference type="InterPro" id="IPR050329">
    <property type="entry name" value="GLI_C2H2-zinc-finger"/>
</dbReference>
<accession>A0A8H6YLL9</accession>
<keyword evidence="9" id="KW-1185">Reference proteome</keyword>
<dbReference type="GO" id="GO:0000981">
    <property type="term" value="F:DNA-binding transcription factor activity, RNA polymerase II-specific"/>
    <property type="evidence" value="ECO:0007669"/>
    <property type="project" value="TreeGrafter"/>
</dbReference>
<evidence type="ECO:0000259" key="7">
    <source>
        <dbReference type="PROSITE" id="PS50157"/>
    </source>
</evidence>
<feature type="compositionally biased region" description="Basic and acidic residues" evidence="6">
    <location>
        <begin position="121"/>
        <end position="130"/>
    </location>
</feature>
<evidence type="ECO:0000256" key="3">
    <source>
        <dbReference type="ARBA" id="ARBA00022771"/>
    </source>
</evidence>
<feature type="domain" description="C2H2-type" evidence="7">
    <location>
        <begin position="137"/>
        <end position="164"/>
    </location>
</feature>
<feature type="compositionally biased region" description="Low complexity" evidence="6">
    <location>
        <begin position="93"/>
        <end position="107"/>
    </location>
</feature>
<gene>
    <name evidence="8" type="ORF">MVEN_00785500</name>
</gene>
<name>A0A8H6YLL9_9AGAR</name>
<keyword evidence="4" id="KW-0862">Zinc</keyword>
<dbReference type="EMBL" id="JACAZI010000005">
    <property type="protein sequence ID" value="KAF7360544.1"/>
    <property type="molecule type" value="Genomic_DNA"/>
</dbReference>
<proteinExistence type="predicted"/>
<protein>
    <submittedName>
        <fullName evidence="8">C2H2 finger domain transcription factor mtfA</fullName>
    </submittedName>
</protein>
<evidence type="ECO:0000256" key="2">
    <source>
        <dbReference type="ARBA" id="ARBA00022737"/>
    </source>
</evidence>
<evidence type="ECO:0000256" key="4">
    <source>
        <dbReference type="ARBA" id="ARBA00022833"/>
    </source>
</evidence>
<dbReference type="SUPFAM" id="SSF57667">
    <property type="entry name" value="beta-beta-alpha zinc fingers"/>
    <property type="match status" value="1"/>
</dbReference>
<dbReference type="PANTHER" id="PTHR19818:SF139">
    <property type="entry name" value="PAIR-RULE PROTEIN ODD-PAIRED"/>
    <property type="match status" value="1"/>
</dbReference>
<dbReference type="Gene3D" id="3.30.160.60">
    <property type="entry name" value="Classic Zinc Finger"/>
    <property type="match status" value="1"/>
</dbReference>
<dbReference type="GO" id="GO:0000978">
    <property type="term" value="F:RNA polymerase II cis-regulatory region sequence-specific DNA binding"/>
    <property type="evidence" value="ECO:0007669"/>
    <property type="project" value="TreeGrafter"/>
</dbReference>
<reference evidence="8" key="1">
    <citation type="submission" date="2020-05" db="EMBL/GenBank/DDBJ databases">
        <title>Mycena genomes resolve the evolution of fungal bioluminescence.</title>
        <authorList>
            <person name="Tsai I.J."/>
        </authorList>
    </citation>
    <scope>NUCLEOTIDE SEQUENCE</scope>
    <source>
        <strain evidence="8">CCC161011</strain>
    </source>
</reference>
<comment type="caution">
    <text evidence="8">The sequence shown here is derived from an EMBL/GenBank/DDBJ whole genome shotgun (WGS) entry which is preliminary data.</text>
</comment>
<evidence type="ECO:0000256" key="6">
    <source>
        <dbReference type="SAM" id="MobiDB-lite"/>
    </source>
</evidence>
<keyword evidence="3 5" id="KW-0863">Zinc-finger</keyword>
<sequence length="181" mass="19863">MTLRAIPQMWALHSQDLRTPFLLCPPAQPSPIPAAEKNFLESSLNNSILGNNSFPKQQDRYLPAEVVCGNTSVGHNNFIPICKAPPIGLLGAPSESRTSGSPSIGSPSPLPCLPPINSAAEHSKHTERHLTKPRKSYDCLVCHESFTRPSDLRTHENMHTGKQPFACNFQGCPKKFGSRFH</sequence>
<dbReference type="InterPro" id="IPR013087">
    <property type="entry name" value="Znf_C2H2_type"/>
</dbReference>
<evidence type="ECO:0000256" key="5">
    <source>
        <dbReference type="PROSITE-ProRule" id="PRU00042"/>
    </source>
</evidence>
<dbReference type="InterPro" id="IPR036236">
    <property type="entry name" value="Znf_C2H2_sf"/>
</dbReference>
<dbReference type="GO" id="GO:0045944">
    <property type="term" value="P:positive regulation of transcription by RNA polymerase II"/>
    <property type="evidence" value="ECO:0007669"/>
    <property type="project" value="UniProtKB-ARBA"/>
</dbReference>
<evidence type="ECO:0000313" key="9">
    <source>
        <dbReference type="Proteomes" id="UP000620124"/>
    </source>
</evidence>
<keyword evidence="2" id="KW-0677">Repeat</keyword>
<keyword evidence="1" id="KW-0479">Metal-binding</keyword>
<dbReference type="Proteomes" id="UP000620124">
    <property type="component" value="Unassembled WGS sequence"/>
</dbReference>
<organism evidence="8 9">
    <name type="scientific">Mycena venus</name>
    <dbReference type="NCBI Taxonomy" id="2733690"/>
    <lineage>
        <taxon>Eukaryota</taxon>
        <taxon>Fungi</taxon>
        <taxon>Dikarya</taxon>
        <taxon>Basidiomycota</taxon>
        <taxon>Agaricomycotina</taxon>
        <taxon>Agaricomycetes</taxon>
        <taxon>Agaricomycetidae</taxon>
        <taxon>Agaricales</taxon>
        <taxon>Marasmiineae</taxon>
        <taxon>Mycenaceae</taxon>
        <taxon>Mycena</taxon>
    </lineage>
</organism>
<dbReference type="PROSITE" id="PS50157">
    <property type="entry name" value="ZINC_FINGER_C2H2_2"/>
    <property type="match status" value="1"/>
</dbReference>
<evidence type="ECO:0000313" key="8">
    <source>
        <dbReference type="EMBL" id="KAF7360544.1"/>
    </source>
</evidence>
<dbReference type="GO" id="GO:0008270">
    <property type="term" value="F:zinc ion binding"/>
    <property type="evidence" value="ECO:0007669"/>
    <property type="project" value="UniProtKB-KW"/>
</dbReference>
<evidence type="ECO:0000256" key="1">
    <source>
        <dbReference type="ARBA" id="ARBA00022723"/>
    </source>
</evidence>
<dbReference type="GO" id="GO:0005634">
    <property type="term" value="C:nucleus"/>
    <property type="evidence" value="ECO:0007669"/>
    <property type="project" value="UniProtKB-ARBA"/>
</dbReference>
<dbReference type="PROSITE" id="PS00028">
    <property type="entry name" value="ZINC_FINGER_C2H2_1"/>
    <property type="match status" value="1"/>
</dbReference>
<feature type="region of interest" description="Disordered" evidence="6">
    <location>
        <begin position="93"/>
        <end position="130"/>
    </location>
</feature>